<accession>A0A1X6MHU2</accession>
<name>A0A1X6MHU2_9APHY</name>
<dbReference type="Proteomes" id="UP000194127">
    <property type="component" value="Unassembled WGS sequence"/>
</dbReference>
<feature type="region of interest" description="Disordered" evidence="1">
    <location>
        <begin position="69"/>
        <end position="114"/>
    </location>
</feature>
<dbReference type="GeneID" id="36332683"/>
<dbReference type="RefSeq" id="XP_024332683.1">
    <property type="nucleotide sequence ID" value="XM_024487734.1"/>
</dbReference>
<dbReference type="EMBL" id="KZ110816">
    <property type="protein sequence ID" value="OSX55889.1"/>
    <property type="molecule type" value="Genomic_DNA"/>
</dbReference>
<dbReference type="OrthoDB" id="2805739at2759"/>
<feature type="region of interest" description="Disordered" evidence="1">
    <location>
        <begin position="126"/>
        <end position="146"/>
    </location>
</feature>
<sequence>MLSVDLMDSQKVQGISTWSNAYAILWESPSAAFQGSAQNILIVGTNIWYPMILLNSLCAVQDLMEKKGTIYSNRPGDRRRAPLGPDTPLFGTRIPPGTSTQSPNSSISPSTPFDIFDGARRLLEARHGRPDASRVDPGTSSAFGEQ</sequence>
<dbReference type="AlphaFoldDB" id="A0A1X6MHU2"/>
<feature type="compositionally biased region" description="Low complexity" evidence="1">
    <location>
        <begin position="98"/>
        <end position="112"/>
    </location>
</feature>
<organism evidence="2 3">
    <name type="scientific">Postia placenta MAD-698-R-SB12</name>
    <dbReference type="NCBI Taxonomy" id="670580"/>
    <lineage>
        <taxon>Eukaryota</taxon>
        <taxon>Fungi</taxon>
        <taxon>Dikarya</taxon>
        <taxon>Basidiomycota</taxon>
        <taxon>Agaricomycotina</taxon>
        <taxon>Agaricomycetes</taxon>
        <taxon>Polyporales</taxon>
        <taxon>Adustoporiaceae</taxon>
        <taxon>Rhodonia</taxon>
    </lineage>
</organism>
<protein>
    <submittedName>
        <fullName evidence="2">Uncharacterized protein</fullName>
    </submittedName>
</protein>
<gene>
    <name evidence="2" type="ORF">POSPLADRAFT_1162526</name>
</gene>
<evidence type="ECO:0000313" key="2">
    <source>
        <dbReference type="EMBL" id="OSX55889.1"/>
    </source>
</evidence>
<reference evidence="2 3" key="1">
    <citation type="submission" date="2017-04" db="EMBL/GenBank/DDBJ databases">
        <title>Genome Sequence of the Model Brown-Rot Fungus Postia placenta SB12.</title>
        <authorList>
            <consortium name="DOE Joint Genome Institute"/>
            <person name="Gaskell J."/>
            <person name="Kersten P."/>
            <person name="Larrondo L.F."/>
            <person name="Canessa P."/>
            <person name="Martinez D."/>
            <person name="Hibbett D."/>
            <person name="Schmoll M."/>
            <person name="Kubicek C.P."/>
            <person name="Martinez A.T."/>
            <person name="Yadav J."/>
            <person name="Master E."/>
            <person name="Magnuson J.K."/>
            <person name="James T."/>
            <person name="Yaver D."/>
            <person name="Berka R."/>
            <person name="Labutti K."/>
            <person name="Lipzen A."/>
            <person name="Aerts A."/>
            <person name="Barry K."/>
            <person name="Henrissat B."/>
            <person name="Blanchette R."/>
            <person name="Grigoriev I."/>
            <person name="Cullen D."/>
        </authorList>
    </citation>
    <scope>NUCLEOTIDE SEQUENCE [LARGE SCALE GENOMIC DNA]</scope>
    <source>
        <strain evidence="2 3">MAD-698-R-SB12</strain>
    </source>
</reference>
<proteinExistence type="predicted"/>
<keyword evidence="3" id="KW-1185">Reference proteome</keyword>
<evidence type="ECO:0000256" key="1">
    <source>
        <dbReference type="SAM" id="MobiDB-lite"/>
    </source>
</evidence>
<evidence type="ECO:0000313" key="3">
    <source>
        <dbReference type="Proteomes" id="UP000194127"/>
    </source>
</evidence>